<sequence>MGIPIYNSILDNLELKYTIEGDGHEIFKAEEHFVGDFCFLRVRTSTRMTTNINREARSQYHLRVSATARYADSNEVPVQLKTSADLIVNVLDENDLSPLFDRNFYSVDVPEDTPLHSSIAQVSASDADTGINGEVYFRFAKRTNQFAIHPTSGIVTLTHHLKYSFQTVYILEIYASDRGPLFRKSPKPSVHTRLEITVMPVNYHAPNIKVQNHPSIIEHGNLGSVYAILMITDPDDSANGHIASVDIVDGNPDNMFKIVRGAELNLYNIVVMGGLDRETSPYGYNLTIEAIDHGTPPKATKTKVSVRIQDTNDNEPRFKQELYETSISEIVPINTPVIIVDAIDSDWGKNSEVVYTVVGGNQDNLFKISEQSGLISTNSFLDADKIDGVVLIIHAEDQANSGARKFSETKVKINFLDYNDNWPVFDKSKYEGKVEEDQPEGTSVLTITAHDKDSGDNGTIIYSIPNSHLLPFEIDQFSGKIKTNAILDYETMANEFKITVRASDMGVPFRREVETIVSIKLQNINDNSPEFEAVNCTGFMLQEIAKGTQITVLTAIDMDAVDVISYRIIDGNRLNCFGIEPSTGAIFLKCDLSHYPDVNSFSFMVAATDDKHFSKPTTINMTVMKSKQDLPHDISITCTETDVKKRLEENYQLQTSSRNLHMNDVSPTPETLPANDHSPEFKANIPTYIEVQEDLEVGSTITMLQADDPDSGYNGKLVYGIAKGNKLGAFKMDTFSGALKLMSSLDRETTASYQLVITVFDLGFPSKNMTTTLRIGVSDVNDNKPVFEKESYEVNISEDQLINTTVISIRAKDADLGPNSRIHYSILTDTQKFNIDPTGGIIRVNQPLDREQQSVHKVKVQAEDSGTAIKLASQIQVVITLDDVNDNTPNFVPSNYMVKVREDLPIGALVTILTAEDLDSGKNGRITYTIQHGADGKFEIDAETGVVRIAGTLDYEDKQLYNVSARAEDGGNPPLATGCLINIEIVDVNENYIPPKFDNYVVEGQVRENEKIGTYVMTVLAKDDDGIPGKDPIIYSIRDGSGLGRFTIDDNGAIRTTQVLDRETTSHYWLAVYAQDRSLVPQSSRLEVLINVVDVNDNVPMSVEPGYYTSVAEGETNRNIVTIQAIDYDYNPNERLYFKITGGNPQNFFQIHETDGTISTTSRKLDREAQEEHALEVTISDNGRPVLQSTTRVIVKVTDINDNKPRFLQHVQKAYIRVLESTSSSAKPIYRVLAKDKDEGPNSFITYTLGKQKNLPFSVDSSTGNIYAISGLITDRTYDLNVKATDHGSPPRKSQTRVYISVISRPTRSQSPPQFQQNKYHAFVTENDIVGHLVTDVTATDDNDKLWYSIEGGNENHTFTILPSTGTILLARTVNWEKKSSYNLTVCATDGIHTNCTSVYVKVIDVNDNEPVFSQNTYLAEISESAKVGQSVLKLSATDADEDNRVFFTIISAANLISQKLFKIDETQGVIKVADSLDREALSRHILTVMVNDLGTPTKRSYARVKITVLDHNDHNPEFLSSVFSGRVYETSAVGTSVVELIATDKDKGDNAEITYTIIAGNAGGTFSLDGKLGLVSVAKELNRHNQEGYQLTVSATDHGTPPRSSTATVNIHVTISNNSPPKFAKREYMAELEENRPIGSIVLALQAVSQSSVVYHIIPSPADAFFTINPNSGVISSRREIDYETNQFFNFTVTATNMVEAKSEVNIVIHILDINDNHPVFLKSVYIGEIRESAPINSLVTDKAKSPLVVQAKDDDYDANALLRYEISDNEAKNYFTIDLNTGTLRTITGLDHETISMFNFTIHVYDGGKPSLQAITPATVIINVLDVNDSPPRFPTHTHMAKVLLPTYKDITVIELKASDPDGRENDMLTYSIVGGNDRNKFAINPQTGVITIQDETNMNPNYNLRVMVSDGKFQTTANILVTVEKSVDSGLKFTQDTYTVHHGENLKKIESLIIVQPVGHSINEHFTFHLLNNHDKFTVGLTSGVVYTKGVAFDRELKDNYTVVVAVEDSKTPPRYAHVVVNVLINDENDNTPMFLNQPYYSAVSVESKEGDVIKKVMAIDKDIGENGRITYRLITSETDKFAINQYTGEIVVQKLTIDDENSVVMLTVEARDNGNPSRQAEAVVPINIVSSSSPMFDKQFYNISVLENIGLYTPVTSIHAVNPSNKKLIYSINNGNDQGAFAVDFNTGLISVMGELDYETRKEDNLTLRATDVYTGNYAETRVLLYLKDVNDNAPVFKSMIYTDAVSEALIVGSSILTVSADDADSGMNKIISYSLAPNEMHSHDVDHFHINYGTGDIFLHKRLDSEIQKDFRFLAVATDAGMPALSSTALVHIMVLDTNDNAPKFTQISYDCKITDQAQRGQLVTRLLAIDDDTTDANNLVYSIVDGNEKQTFSIHSSTGLVSVSEQRKPIFQPIHTLNVSVTDTVYTSYTRLTITVVNTNKITPHFSQLDYNVEFAENQAVGSLVGVVSADDEDRGDYGLLTYSIISDVMKEIFQIDADTGEVFSKSILDREERSKYDVSIAATDNGGKMNYTTLHITVTDENDNLPLFVIKEYKANVYSDATIDTEILKIQAVDLDEGSNGNIIYSIYQEDDPDINNIFTINSHTGSLTVKSTLIEKENAVYQFFIRAKDEGGLPLENHVPVEILILGHEETPPTFDQPNYAFFIGEDAKVGNTIATLKAEGVDLIYSIVAGNTRATNVPPKFSINESGQINIIEELDREAVDTFTLTVRAETQTSPALVGNTEVVITLRDVNDNVPIIQSNPYFITVVENAVPGTRLLQVKADDKDEESYLEYRFGPATAEITNVFSIDAESGWITSLTLLDREEQDEYNITIIVIDKSGEITHTATSFVIITVTDFNDNPPKFERSQYKSTVNEDAEADIIFLSVKATDIDFGQNSEITYYIVNGDKLGQFDVNRNGDVFVTKRSLDRESKHHYGLTIAATDGAFVSYSTVEIDILDANDNTPICTKLMYVIFEQEDVPVGYKIKSEQIQATDADDPETRNSHIEYFLSGDGADSFDLDKTTGTLTTAKELDRETQAKYYLLAKAVDGGGLSCTSEVNIYINDVNDNAPEFTLTENIFSIHEDARINTLVTRVTATDKDIGVNRKIIYGIVGEAKTIFNIGSNSGVISLIRPLDRELTAEHNITVTAKNLGPQPLFTSTVLRVLVLDVNDNEPEFERTSYYVMVEENAPLSSSIIQVTATSLDIGQNANITYSIVAGNEQNKFSIHSTTGVVNVNEPLDYELSREYFITILARDHGTPPLSNTAIININITDINDNKPRFSQTSYSISIREDMPANGEVMKIIATDDDGELNNKLTYRIATGDPYDQFSINHQNGSLHIQKELDREMIQTYILEIEVRDSGMPVLSSSTLVNIIVLDANDNAPLFTQPNYTAYIQEGSKAGIQILKLTVTDDDESQNGGPFSFDIINGNDGKEFHINADGVLLTSGNELKKKVKEMYTLTVRAFDKGTPVLFSDAHIEIHVVDESMYPPEVRNLSISISSYLDKFLGGEIGKVEAFDSDPYDVLIYNIVSPNRHLFEIHKADGRILAKPGLDAGTYQVNVSISDGKFFSHSLVKVDVMAISVEMMDSSVTIQFDNMFPEQFYASYMKEFKRVLKKELNVRGKDIEIINVQSSNKSILKRTHKRSLSNNLDVLFAVKKSTGKYFNKNSLRRKVERARDAIETGMNVRVEKVFNDICVRSMCETGTCVSHLVFNDDNLIPVTVGDESFVSATHRYVYYCNCTDGTCLGVVCGDKKCPAHQVCHKTNKNRFSCRCPDGKTGVTCADNLHPLSVCSDASCSKGNRPMTFNGRSYARWTLTETTAERLTMSMRFRTRKSDCNLMYTKGRVDYSILEIKDNNLQYRFNCGSGEGFVTVPVDVSDGQWHIIMVERNGRIAELYLDHGYKAISSAPGINDKLNLDSMDVYFGAEVTVFPEGYHDIKKGFEGCIEGIRMFNILLPFTGTNRVAVTQKFQDVEFKCKDYKPAPIGNICSSHPCMNGGTCHYRQYNTYICNCKPRFQGRKCEIDSNSCQDNPCFNKGICVLDKNVINGFTCTCPDDLKGKQCEYGIYCKPDTCKNGGKCIEGRNAPLCHCTSKYEGLYCEKLVDQCIVNPCENGGTCINRGEDYECSCTRDRAGHHCEEIITISSSIKISLHLIYIFIAIAVAVILFVVIVVIICCVCKRRRRKNRRRCGRSSPGETVRMLDDKRSNKKLSGEDIRMNRYPSSPPPVPDRPVSYTPSNHDSMNTLNNFDTVGNYGSAADGLQRMGLHNIHSFTPADVYTHKFGTPPATQKHYYSTFQSPPSNPASDTDSIQKDPQEYEYPNFMENYPVEKKHQDKMTMKLLPGMSPKVIRNALARQDASSVSSLPVSESEDDLNAKRWRRKGYHWDTSDWAPKPNLPNISELPSAEVPDSPCSSAHSNDSNTHVDLGVESDYNGNESEYVGDSEFAEEGEDNEHPPPEYDEYPNYQRILNIPDVEVEEYQLPTNLQHMTPDLYLPGFDINGSNDQEAFLDHFTDVDSHPFSNDGDNNSVIKVQLTQPWQQHYFSQLSDYNTDNERSSLSLMDDNSVSMGGNLSRNNSCSDISGLCDFEDSEINASESEDDGATSRLLQPSLHSRV</sequence>
<dbReference type="PROSITE" id="PS00022">
    <property type="entry name" value="EGF_1"/>
    <property type="match status" value="5"/>
</dbReference>
<dbReference type="Pfam" id="PF02210">
    <property type="entry name" value="Laminin_G_2"/>
    <property type="match status" value="1"/>
</dbReference>
<feature type="domain" description="Cadherin" evidence="18">
    <location>
        <begin position="3395"/>
        <end position="3500"/>
    </location>
</feature>
<keyword evidence="5" id="KW-0677">Repeat</keyword>
<feature type="disulfide bond" evidence="13">
    <location>
        <begin position="4020"/>
        <end position="4029"/>
    </location>
</feature>
<keyword evidence="11" id="KW-0325">Glycoprotein</keyword>
<feature type="domain" description="Cadherin" evidence="18">
    <location>
        <begin position="2975"/>
        <end position="3080"/>
    </location>
</feature>
<keyword evidence="3 15" id="KW-0812">Transmembrane</keyword>
<dbReference type="Pfam" id="PF24811">
    <property type="entry name" value="Ig_Shg"/>
    <property type="match status" value="1"/>
</dbReference>
<feature type="disulfide bond" evidence="13">
    <location>
        <begin position="4136"/>
        <end position="4145"/>
    </location>
</feature>
<evidence type="ECO:0000256" key="5">
    <source>
        <dbReference type="ARBA" id="ARBA00022737"/>
    </source>
</evidence>
<evidence type="ECO:0000256" key="4">
    <source>
        <dbReference type="ARBA" id="ARBA00022729"/>
    </source>
</evidence>
<dbReference type="SMART" id="SM00282">
    <property type="entry name" value="LamG"/>
    <property type="match status" value="1"/>
</dbReference>
<feature type="domain" description="Cadherin" evidence="18">
    <location>
        <begin position="3516"/>
        <end position="3610"/>
    </location>
</feature>
<feature type="domain" description="EGF-like" evidence="17">
    <location>
        <begin position="4072"/>
        <end position="4108"/>
    </location>
</feature>
<dbReference type="GO" id="GO:0005886">
    <property type="term" value="C:plasma membrane"/>
    <property type="evidence" value="ECO:0007669"/>
    <property type="project" value="InterPro"/>
</dbReference>
<dbReference type="PANTHER" id="PTHR24026">
    <property type="entry name" value="FAT ATYPICAL CADHERIN-RELATED"/>
    <property type="match status" value="1"/>
</dbReference>
<feature type="domain" description="Cadherin" evidence="18">
    <location>
        <begin position="1316"/>
        <end position="1413"/>
    </location>
</feature>
<evidence type="ECO:0000256" key="8">
    <source>
        <dbReference type="ARBA" id="ARBA00022989"/>
    </source>
</evidence>
<dbReference type="GO" id="GO:0007156">
    <property type="term" value="P:homophilic cell adhesion via plasma membrane adhesion molecules"/>
    <property type="evidence" value="ECO:0007669"/>
    <property type="project" value="InterPro"/>
</dbReference>
<dbReference type="SUPFAM" id="SSF49313">
    <property type="entry name" value="Cadherin-like"/>
    <property type="match status" value="33"/>
</dbReference>
<dbReference type="InterPro" id="IPR013320">
    <property type="entry name" value="ConA-like_dom_sf"/>
</dbReference>
<dbReference type="FunFam" id="2.60.40.60:FF:000275">
    <property type="entry name" value="Si:dkey-30k22.7"/>
    <property type="match status" value="1"/>
</dbReference>
<dbReference type="InterPro" id="IPR020894">
    <property type="entry name" value="Cadherin_CS"/>
</dbReference>
<dbReference type="GO" id="GO:0007399">
    <property type="term" value="P:nervous system development"/>
    <property type="evidence" value="ECO:0007669"/>
    <property type="project" value="UniProtKB-ARBA"/>
</dbReference>
<dbReference type="InterPro" id="IPR015919">
    <property type="entry name" value="Cadherin-like_sf"/>
</dbReference>
<feature type="domain" description="Cadherin" evidence="18">
    <location>
        <begin position="2141"/>
        <end position="2241"/>
    </location>
</feature>
<evidence type="ECO:0000256" key="15">
    <source>
        <dbReference type="SAM" id="Phobius"/>
    </source>
</evidence>
<dbReference type="FunFam" id="2.60.40.60:FF:000080">
    <property type="entry name" value="FAT atypical cadherin 1"/>
    <property type="match status" value="1"/>
</dbReference>
<dbReference type="PANTHER" id="PTHR24026:SF136">
    <property type="entry name" value="PROTOCADHERIN-23"/>
    <property type="match status" value="1"/>
</dbReference>
<keyword evidence="10 13" id="KW-1015">Disulfide bond</keyword>
<dbReference type="FunFam" id="2.60.40.60:FF:000100">
    <property type="entry name" value="protocadherin Fat 2"/>
    <property type="match status" value="1"/>
</dbReference>
<feature type="domain" description="Cadherin" evidence="18">
    <location>
        <begin position="1520"/>
        <end position="1624"/>
    </location>
</feature>
<dbReference type="FunFam" id="2.10.25.10:FF:000066">
    <property type="entry name" value="FAT atypical cadherin 4"/>
    <property type="match status" value="1"/>
</dbReference>
<dbReference type="FunFam" id="2.60.40.60:FF:000058">
    <property type="entry name" value="FAT atypical cadherin 3"/>
    <property type="match status" value="1"/>
</dbReference>
<evidence type="ECO:0000259" key="16">
    <source>
        <dbReference type="PROSITE" id="PS50025"/>
    </source>
</evidence>
<dbReference type="InterPro" id="IPR056370">
    <property type="entry name" value="Shg-like_Ig-like"/>
</dbReference>
<dbReference type="PRINTS" id="PR00205">
    <property type="entry name" value="CADHERIN"/>
</dbReference>
<feature type="region of interest" description="Disordered" evidence="14">
    <location>
        <begin position="4601"/>
        <end position="4623"/>
    </location>
</feature>
<feature type="domain" description="Cadherin" evidence="18">
    <location>
        <begin position="101"/>
        <end position="208"/>
    </location>
</feature>
<dbReference type="InterPro" id="IPR000152">
    <property type="entry name" value="EGF-type_Asp/Asn_hydroxyl_site"/>
</dbReference>
<feature type="domain" description="Cadherin" evidence="18">
    <location>
        <begin position="3081"/>
        <end position="3184"/>
    </location>
</feature>
<dbReference type="Proteomes" id="UP001347796">
    <property type="component" value="Unassembled WGS sequence"/>
</dbReference>
<evidence type="ECO:0000259" key="18">
    <source>
        <dbReference type="PROSITE" id="PS50268"/>
    </source>
</evidence>
<feature type="domain" description="Cadherin" evidence="18">
    <location>
        <begin position="215"/>
        <end position="318"/>
    </location>
</feature>
<feature type="domain" description="Cadherin" evidence="18">
    <location>
        <begin position="547"/>
        <end position="633"/>
    </location>
</feature>
<feature type="disulfide bond" evidence="13">
    <location>
        <begin position="4098"/>
        <end position="4107"/>
    </location>
</feature>
<feature type="domain" description="Cadherin" evidence="18">
    <location>
        <begin position="998"/>
        <end position="1102"/>
    </location>
</feature>
<feature type="domain" description="Cadherin" evidence="18">
    <location>
        <begin position="3290"/>
        <end position="3394"/>
    </location>
</feature>
<dbReference type="Gene3D" id="2.10.25.10">
    <property type="entry name" value="Laminin"/>
    <property type="match status" value="4"/>
</dbReference>
<dbReference type="FunFam" id="2.60.40.60:FF:000053">
    <property type="entry name" value="FAT atypical cadherin 3"/>
    <property type="match status" value="1"/>
</dbReference>
<evidence type="ECO:0000256" key="11">
    <source>
        <dbReference type="ARBA" id="ARBA00023180"/>
    </source>
</evidence>
<feature type="domain" description="Cadherin" evidence="18">
    <location>
        <begin position="2556"/>
        <end position="2663"/>
    </location>
</feature>
<feature type="compositionally biased region" description="Polar residues" evidence="14">
    <location>
        <begin position="4613"/>
        <end position="4623"/>
    </location>
</feature>
<feature type="domain" description="Cadherin" evidence="18">
    <location>
        <begin position="2664"/>
        <end position="2772"/>
    </location>
</feature>
<keyword evidence="8 15" id="KW-1133">Transmembrane helix</keyword>
<accession>A0AAN8JEN7</accession>
<keyword evidence="20" id="KW-1185">Reference proteome</keyword>
<dbReference type="GO" id="GO:0005509">
    <property type="term" value="F:calcium ion binding"/>
    <property type="evidence" value="ECO:0007669"/>
    <property type="project" value="UniProtKB-UniRule"/>
</dbReference>
<feature type="compositionally biased region" description="Polar residues" evidence="14">
    <location>
        <begin position="4419"/>
        <end position="4431"/>
    </location>
</feature>
<evidence type="ECO:0000256" key="10">
    <source>
        <dbReference type="ARBA" id="ARBA00023157"/>
    </source>
</evidence>
<dbReference type="FunFam" id="2.60.40.60:FF:000039">
    <property type="entry name" value="FAT atypical cadherin 3"/>
    <property type="match status" value="1"/>
</dbReference>
<dbReference type="PROSITE" id="PS50025">
    <property type="entry name" value="LAM_G_DOMAIN"/>
    <property type="match status" value="1"/>
</dbReference>
<dbReference type="PROSITE" id="PS50026">
    <property type="entry name" value="EGF_3"/>
    <property type="match status" value="5"/>
</dbReference>
<reference evidence="19 20" key="1">
    <citation type="submission" date="2024-01" db="EMBL/GenBank/DDBJ databases">
        <title>The genome of the rayed Mediterranean limpet Patella caerulea (Linnaeus, 1758).</title>
        <authorList>
            <person name="Anh-Thu Weber A."/>
            <person name="Halstead-Nussloch G."/>
        </authorList>
    </citation>
    <scope>NUCLEOTIDE SEQUENCE [LARGE SCALE GENOMIC DNA]</scope>
    <source>
        <strain evidence="19">AATW-2023a</strain>
        <tissue evidence="19">Whole specimen</tissue>
    </source>
</reference>
<feature type="domain" description="Cadherin" evidence="18">
    <location>
        <begin position="426"/>
        <end position="531"/>
    </location>
</feature>
<dbReference type="InterPro" id="IPR000742">
    <property type="entry name" value="EGF"/>
</dbReference>
<feature type="compositionally biased region" description="Basic and acidic residues" evidence="14">
    <location>
        <begin position="4211"/>
        <end position="4225"/>
    </location>
</feature>
<evidence type="ECO:0000313" key="19">
    <source>
        <dbReference type="EMBL" id="KAK6173108.1"/>
    </source>
</evidence>
<dbReference type="CDD" id="cd00054">
    <property type="entry name" value="EGF_CA"/>
    <property type="match status" value="4"/>
</dbReference>
<dbReference type="FunFam" id="2.60.40.60:FF:000024">
    <property type="entry name" value="FAT atypical cadherin 3"/>
    <property type="match status" value="1"/>
</dbReference>
<dbReference type="PROSITE" id="PS50268">
    <property type="entry name" value="CADHERIN_2"/>
    <property type="match status" value="34"/>
</dbReference>
<feature type="disulfide bond" evidence="13">
    <location>
        <begin position="3781"/>
        <end position="3790"/>
    </location>
</feature>
<protein>
    <recommendedName>
        <fullName evidence="21">Protocadherin Fat 1</fullName>
    </recommendedName>
</protein>
<dbReference type="InterPro" id="IPR001881">
    <property type="entry name" value="EGF-like_Ca-bd_dom"/>
</dbReference>
<evidence type="ECO:0000256" key="1">
    <source>
        <dbReference type="ARBA" id="ARBA00004479"/>
    </source>
</evidence>
<dbReference type="FunFam" id="2.60.40.60:FF:000015">
    <property type="entry name" value="FAT atypical cadherin 1"/>
    <property type="match status" value="5"/>
</dbReference>
<feature type="domain" description="Cadherin" evidence="18">
    <location>
        <begin position="1211"/>
        <end position="1315"/>
    </location>
</feature>
<comment type="caution">
    <text evidence="19">The sequence shown here is derived from an EMBL/GenBank/DDBJ whole genome shotgun (WGS) entry which is preliminary data.</text>
</comment>
<evidence type="ECO:0000313" key="20">
    <source>
        <dbReference type="Proteomes" id="UP001347796"/>
    </source>
</evidence>
<feature type="region of interest" description="Disordered" evidence="14">
    <location>
        <begin position="4395"/>
        <end position="4471"/>
    </location>
</feature>
<comment type="caution">
    <text evidence="13">Lacks conserved residue(s) required for the propagation of feature annotation.</text>
</comment>
<feature type="domain" description="Cadherin" evidence="18">
    <location>
        <begin position="2873"/>
        <end position="2974"/>
    </location>
</feature>
<feature type="domain" description="EGF-like" evidence="17">
    <location>
        <begin position="3754"/>
        <end position="3791"/>
    </location>
</feature>
<dbReference type="GO" id="GO:0009887">
    <property type="term" value="P:animal organ morphogenesis"/>
    <property type="evidence" value="ECO:0007669"/>
    <property type="project" value="UniProtKB-ARBA"/>
</dbReference>
<feature type="domain" description="Laminin G" evidence="16">
    <location>
        <begin position="3809"/>
        <end position="3985"/>
    </location>
</feature>
<dbReference type="Gene3D" id="2.60.40.60">
    <property type="entry name" value="Cadherins"/>
    <property type="match status" value="34"/>
</dbReference>
<feature type="domain" description="Cadherin" evidence="18">
    <location>
        <begin position="1625"/>
        <end position="1722"/>
    </location>
</feature>
<feature type="domain" description="Cadherin" evidence="18">
    <location>
        <begin position="1414"/>
        <end position="1519"/>
    </location>
</feature>
<evidence type="ECO:0000256" key="13">
    <source>
        <dbReference type="PROSITE-ProRule" id="PRU00076"/>
    </source>
</evidence>
<dbReference type="FunFam" id="2.60.40.60:FF:000059">
    <property type="entry name" value="FAT atypical cadherin 3"/>
    <property type="match status" value="1"/>
</dbReference>
<dbReference type="FunFam" id="2.60.40.60:FF:000013">
    <property type="entry name" value="Cadherin EGF LAG seven-pass G-type receptor"/>
    <property type="match status" value="2"/>
</dbReference>
<evidence type="ECO:0000256" key="12">
    <source>
        <dbReference type="PROSITE-ProRule" id="PRU00043"/>
    </source>
</evidence>
<dbReference type="EMBL" id="JAZGQO010000011">
    <property type="protein sequence ID" value="KAK6173108.1"/>
    <property type="molecule type" value="Genomic_DNA"/>
</dbReference>
<evidence type="ECO:0000256" key="3">
    <source>
        <dbReference type="ARBA" id="ARBA00022692"/>
    </source>
</evidence>
<evidence type="ECO:0000256" key="7">
    <source>
        <dbReference type="ARBA" id="ARBA00022889"/>
    </source>
</evidence>
<feature type="domain" description="Cadherin" evidence="18">
    <location>
        <begin position="1855"/>
        <end position="1936"/>
    </location>
</feature>
<feature type="domain" description="Cadherin" evidence="18">
    <location>
        <begin position="1966"/>
        <end position="2038"/>
    </location>
</feature>
<feature type="domain" description="Cadherin" evidence="18">
    <location>
        <begin position="1103"/>
        <end position="1207"/>
    </location>
</feature>
<feature type="domain" description="Cadherin" evidence="18">
    <location>
        <begin position="319"/>
        <end position="425"/>
    </location>
</feature>
<dbReference type="Gene3D" id="2.60.120.200">
    <property type="match status" value="1"/>
</dbReference>
<feature type="domain" description="Cadherin" evidence="18">
    <location>
        <begin position="11"/>
        <end position="100"/>
    </location>
</feature>
<dbReference type="FunFam" id="2.60.40.60:FF:000037">
    <property type="entry name" value="FAT atypical cadherin 1"/>
    <property type="match status" value="1"/>
</dbReference>
<feature type="domain" description="EGF-like" evidence="17">
    <location>
        <begin position="4110"/>
        <end position="4146"/>
    </location>
</feature>
<keyword evidence="7" id="KW-0130">Cell adhesion</keyword>
<keyword evidence="9 15" id="KW-0472">Membrane</keyword>
<feature type="domain" description="Cadherin" evidence="18">
    <location>
        <begin position="3185"/>
        <end position="3289"/>
    </location>
</feature>
<dbReference type="GO" id="GO:0048729">
    <property type="term" value="P:tissue morphogenesis"/>
    <property type="evidence" value="ECO:0007669"/>
    <property type="project" value="UniProtKB-ARBA"/>
</dbReference>
<dbReference type="SMART" id="SM00179">
    <property type="entry name" value="EGF_CA"/>
    <property type="match status" value="4"/>
</dbReference>
<keyword evidence="2 13" id="KW-0245">EGF-like domain</keyword>
<feature type="domain" description="EGF-like" evidence="17">
    <location>
        <begin position="3993"/>
        <end position="4030"/>
    </location>
</feature>
<comment type="subcellular location">
    <subcellularLocation>
        <location evidence="1">Membrane</location>
        <topology evidence="1">Single-pass type I membrane protein</topology>
    </subcellularLocation>
</comment>
<evidence type="ECO:0000259" key="17">
    <source>
        <dbReference type="PROSITE" id="PS50026"/>
    </source>
</evidence>
<dbReference type="SMART" id="SM00181">
    <property type="entry name" value="EGF"/>
    <property type="match status" value="5"/>
</dbReference>
<feature type="domain" description="Cadherin" evidence="18">
    <location>
        <begin position="683"/>
        <end position="787"/>
    </location>
</feature>
<evidence type="ECO:0000256" key="6">
    <source>
        <dbReference type="ARBA" id="ARBA00022837"/>
    </source>
</evidence>
<feature type="domain" description="Cadherin" evidence="18">
    <location>
        <begin position="2039"/>
        <end position="2140"/>
    </location>
</feature>
<feature type="disulfide bond" evidence="13">
    <location>
        <begin position="4061"/>
        <end position="4070"/>
    </location>
</feature>
<evidence type="ECO:0008006" key="21">
    <source>
        <dbReference type="Google" id="ProtNLM"/>
    </source>
</evidence>
<dbReference type="Pfam" id="PF12661">
    <property type="entry name" value="hEGF"/>
    <property type="match status" value="1"/>
</dbReference>
<feature type="domain" description="Cadherin" evidence="18">
    <location>
        <begin position="2242"/>
        <end position="2350"/>
    </location>
</feature>
<dbReference type="FunFam" id="2.60.40.60:FF:000020">
    <property type="entry name" value="Dachsous cadherin-related 1b"/>
    <property type="match status" value="1"/>
</dbReference>
<proteinExistence type="predicted"/>
<dbReference type="FunFam" id="2.60.40.60:FF:000026">
    <property type="entry name" value="FAT atypical cadherin 1"/>
    <property type="match status" value="2"/>
</dbReference>
<dbReference type="SUPFAM" id="SSF49899">
    <property type="entry name" value="Concanavalin A-like lectins/glucanases"/>
    <property type="match status" value="1"/>
</dbReference>
<feature type="domain" description="EGF-like" evidence="17">
    <location>
        <begin position="4032"/>
        <end position="4071"/>
    </location>
</feature>
<feature type="domain" description="Cadherin" evidence="18">
    <location>
        <begin position="892"/>
        <end position="997"/>
    </location>
</feature>
<feature type="domain" description="Cadherin" evidence="18">
    <location>
        <begin position="1723"/>
        <end position="1836"/>
    </location>
</feature>
<feature type="transmembrane region" description="Helical" evidence="15">
    <location>
        <begin position="4161"/>
        <end position="4186"/>
    </location>
</feature>
<evidence type="ECO:0000256" key="9">
    <source>
        <dbReference type="ARBA" id="ARBA00023136"/>
    </source>
</evidence>
<dbReference type="SUPFAM" id="SSF57196">
    <property type="entry name" value="EGF/Laminin"/>
    <property type="match status" value="4"/>
</dbReference>
<feature type="compositionally biased region" description="Polar residues" evidence="14">
    <location>
        <begin position="4299"/>
        <end position="4316"/>
    </location>
</feature>
<dbReference type="CDD" id="cd11304">
    <property type="entry name" value="Cadherin_repeat"/>
    <property type="match status" value="34"/>
</dbReference>
<dbReference type="PROSITE" id="PS00232">
    <property type="entry name" value="CADHERIN_1"/>
    <property type="match status" value="14"/>
</dbReference>
<feature type="domain" description="Cadherin" evidence="18">
    <location>
        <begin position="2351"/>
        <end position="2452"/>
    </location>
</feature>
<feature type="domain" description="Cadherin" evidence="18">
    <location>
        <begin position="788"/>
        <end position="891"/>
    </location>
</feature>
<feature type="domain" description="Cadherin" evidence="18">
    <location>
        <begin position="2767"/>
        <end position="2872"/>
    </location>
</feature>
<organism evidence="19 20">
    <name type="scientific">Patella caerulea</name>
    <name type="common">Rayed Mediterranean limpet</name>
    <dbReference type="NCBI Taxonomy" id="87958"/>
    <lineage>
        <taxon>Eukaryota</taxon>
        <taxon>Metazoa</taxon>
        <taxon>Spiralia</taxon>
        <taxon>Lophotrochozoa</taxon>
        <taxon>Mollusca</taxon>
        <taxon>Gastropoda</taxon>
        <taxon>Patellogastropoda</taxon>
        <taxon>Patelloidea</taxon>
        <taxon>Patellidae</taxon>
        <taxon>Patella</taxon>
    </lineage>
</organism>
<dbReference type="Pfam" id="PF00028">
    <property type="entry name" value="Cadherin"/>
    <property type="match status" value="30"/>
</dbReference>
<evidence type="ECO:0000256" key="2">
    <source>
        <dbReference type="ARBA" id="ARBA00022536"/>
    </source>
</evidence>
<keyword evidence="4" id="KW-0732">Signal</keyword>
<feature type="compositionally biased region" description="Acidic residues" evidence="14">
    <location>
        <begin position="4447"/>
        <end position="4459"/>
    </location>
</feature>
<dbReference type="InterPro" id="IPR013032">
    <property type="entry name" value="EGF-like_CS"/>
</dbReference>
<dbReference type="FunFam" id="2.60.40.60:FF:000032">
    <property type="entry name" value="FAT atypical cadherin 1"/>
    <property type="match status" value="1"/>
</dbReference>
<dbReference type="FunFam" id="2.60.40.60:FF:000084">
    <property type="entry name" value="FAT atypical cadherin 3"/>
    <property type="match status" value="1"/>
</dbReference>
<feature type="region of interest" description="Disordered" evidence="14">
    <location>
        <begin position="4297"/>
        <end position="4320"/>
    </location>
</feature>
<name>A0AAN8JEN7_PATCE</name>
<feature type="domain" description="Cadherin" evidence="18">
    <location>
        <begin position="2453"/>
        <end position="2555"/>
    </location>
</feature>
<dbReference type="FunFam" id="2.60.40.60:FF:000081">
    <property type="entry name" value="protocadherin Fat 4"/>
    <property type="match status" value="1"/>
</dbReference>
<dbReference type="SMART" id="SM00112">
    <property type="entry name" value="CA"/>
    <property type="match status" value="34"/>
</dbReference>
<feature type="region of interest" description="Disordered" evidence="14">
    <location>
        <begin position="4211"/>
        <end position="4239"/>
    </location>
</feature>
<dbReference type="FunFam" id="2.60.40.60:FF:000066">
    <property type="entry name" value="FAT atypical cadherin 1"/>
    <property type="match status" value="1"/>
</dbReference>
<dbReference type="FunFam" id="2.60.40.60:FF:000041">
    <property type="entry name" value="FAT atypical cadherin 1"/>
    <property type="match status" value="1"/>
</dbReference>
<dbReference type="InterPro" id="IPR001791">
    <property type="entry name" value="Laminin_G"/>
</dbReference>
<dbReference type="PROSITE" id="PS00010">
    <property type="entry name" value="ASX_HYDROXYL"/>
    <property type="match status" value="1"/>
</dbReference>
<dbReference type="InterPro" id="IPR002126">
    <property type="entry name" value="Cadherin-like_dom"/>
</dbReference>
<gene>
    <name evidence="19" type="ORF">SNE40_016628</name>
</gene>
<dbReference type="FunFam" id="2.60.40.60:FF:000051">
    <property type="entry name" value="FAT atypical cadherin 1"/>
    <property type="match status" value="1"/>
</dbReference>
<dbReference type="CDD" id="cd00110">
    <property type="entry name" value="LamG"/>
    <property type="match status" value="1"/>
</dbReference>
<dbReference type="FunFam" id="2.60.40.60:FF:000021">
    <property type="entry name" value="FAT atypical cadherin 1"/>
    <property type="match status" value="2"/>
</dbReference>
<dbReference type="FunFam" id="2.60.40.60:FF:000033">
    <property type="entry name" value="FAT atypical cadherin 1"/>
    <property type="match status" value="2"/>
</dbReference>
<keyword evidence="6 12" id="KW-0106">Calcium</keyword>
<evidence type="ECO:0000256" key="14">
    <source>
        <dbReference type="SAM" id="MobiDB-lite"/>
    </source>
</evidence>